<organism evidence="2">
    <name type="scientific">bioreactor metagenome</name>
    <dbReference type="NCBI Taxonomy" id="1076179"/>
    <lineage>
        <taxon>unclassified sequences</taxon>
        <taxon>metagenomes</taxon>
        <taxon>ecological metagenomes</taxon>
    </lineage>
</organism>
<protein>
    <submittedName>
        <fullName evidence="2">Uncharacterized protein</fullName>
    </submittedName>
</protein>
<keyword evidence="1" id="KW-0812">Transmembrane</keyword>
<keyword evidence="1" id="KW-1133">Transmembrane helix</keyword>
<dbReference type="EMBL" id="VSSQ01000169">
    <property type="protein sequence ID" value="MPL82942.1"/>
    <property type="molecule type" value="Genomic_DNA"/>
</dbReference>
<evidence type="ECO:0000256" key="1">
    <source>
        <dbReference type="SAM" id="Phobius"/>
    </source>
</evidence>
<feature type="transmembrane region" description="Helical" evidence="1">
    <location>
        <begin position="52"/>
        <end position="73"/>
    </location>
</feature>
<keyword evidence="1" id="KW-0472">Membrane</keyword>
<evidence type="ECO:0000313" key="2">
    <source>
        <dbReference type="EMBL" id="MPL82942.1"/>
    </source>
</evidence>
<proteinExistence type="predicted"/>
<feature type="transmembrane region" description="Helical" evidence="1">
    <location>
        <begin position="117"/>
        <end position="133"/>
    </location>
</feature>
<gene>
    <name evidence="2" type="ORF">SDC9_28892</name>
</gene>
<name>A0A644UVW5_9ZZZZ</name>
<dbReference type="AlphaFoldDB" id="A0A644UVW5"/>
<feature type="transmembrane region" description="Helical" evidence="1">
    <location>
        <begin position="27"/>
        <end position="46"/>
    </location>
</feature>
<comment type="caution">
    <text evidence="2">The sequence shown here is derived from an EMBL/GenBank/DDBJ whole genome shotgun (WGS) entry which is preliminary data.</text>
</comment>
<reference evidence="2" key="1">
    <citation type="submission" date="2019-08" db="EMBL/GenBank/DDBJ databases">
        <authorList>
            <person name="Kucharzyk K."/>
            <person name="Murdoch R.W."/>
            <person name="Higgins S."/>
            <person name="Loffler F."/>
        </authorList>
    </citation>
    <scope>NUCLEOTIDE SEQUENCE</scope>
</reference>
<accession>A0A644UVW5</accession>
<sequence>MDYGKIRQIKVSGEEYKDNCKEDKKEINNKIFIFSLLSIVIFYILINFFTGYFFTALVFFLGSLIVLLFEKTYENKYEYDFEKLKRVYILINKVYKYFYIIIIITLLISLILYFNPFSILINVLLILWSLKQLKKIIKEDIIIYYTD</sequence>